<dbReference type="Gene3D" id="3.40.50.300">
    <property type="entry name" value="P-loop containing nucleotide triphosphate hydrolases"/>
    <property type="match status" value="1"/>
</dbReference>
<organism evidence="4 5">
    <name type="scientific">Herbaspirillum chlorophenolicum</name>
    <dbReference type="NCBI Taxonomy" id="211589"/>
    <lineage>
        <taxon>Bacteria</taxon>
        <taxon>Pseudomonadati</taxon>
        <taxon>Pseudomonadota</taxon>
        <taxon>Betaproteobacteria</taxon>
        <taxon>Burkholderiales</taxon>
        <taxon>Oxalobacteraceae</taxon>
        <taxon>Herbaspirillum</taxon>
    </lineage>
</organism>
<evidence type="ECO:0000313" key="4">
    <source>
        <dbReference type="EMBL" id="MFJ3044567.1"/>
    </source>
</evidence>
<dbReference type="SMART" id="SM00028">
    <property type="entry name" value="TPR"/>
    <property type="match status" value="10"/>
</dbReference>
<dbReference type="SUPFAM" id="SSF48452">
    <property type="entry name" value="TPR-like"/>
    <property type="match status" value="2"/>
</dbReference>
<dbReference type="Proteomes" id="UP001617427">
    <property type="component" value="Unassembled WGS sequence"/>
</dbReference>
<dbReference type="Gene3D" id="1.25.40.10">
    <property type="entry name" value="Tetratricopeptide repeat domain"/>
    <property type="match status" value="6"/>
</dbReference>
<dbReference type="EMBL" id="JBIUZV010000001">
    <property type="protein sequence ID" value="MFJ3044567.1"/>
    <property type="molecule type" value="Genomic_DNA"/>
</dbReference>
<dbReference type="Pfam" id="PF14559">
    <property type="entry name" value="TPR_19"/>
    <property type="match status" value="1"/>
</dbReference>
<evidence type="ECO:0000256" key="2">
    <source>
        <dbReference type="ARBA" id="ARBA00022803"/>
    </source>
</evidence>
<comment type="caution">
    <text evidence="4">The sequence shown here is derived from an EMBL/GenBank/DDBJ whole genome shotgun (WGS) entry which is preliminary data.</text>
</comment>
<dbReference type="InterPro" id="IPR011990">
    <property type="entry name" value="TPR-like_helical_dom_sf"/>
</dbReference>
<dbReference type="Pfam" id="PF13469">
    <property type="entry name" value="Sulfotransfer_3"/>
    <property type="match status" value="1"/>
</dbReference>
<dbReference type="PROSITE" id="PS50005">
    <property type="entry name" value="TPR"/>
    <property type="match status" value="3"/>
</dbReference>
<dbReference type="Pfam" id="PF13432">
    <property type="entry name" value="TPR_16"/>
    <property type="match status" value="3"/>
</dbReference>
<gene>
    <name evidence="4" type="ORF">ACIPEN_01935</name>
</gene>
<keyword evidence="2 3" id="KW-0802">TPR repeat</keyword>
<reference evidence="4 5" key="1">
    <citation type="submission" date="2024-10" db="EMBL/GenBank/DDBJ databases">
        <title>The Natural Products Discovery Center: Release of the First 8490 Sequenced Strains for Exploring Actinobacteria Biosynthetic Diversity.</title>
        <authorList>
            <person name="Kalkreuter E."/>
            <person name="Kautsar S.A."/>
            <person name="Yang D."/>
            <person name="Bader C.D."/>
            <person name="Teijaro C.N."/>
            <person name="Fluegel L."/>
            <person name="Davis C.M."/>
            <person name="Simpson J.R."/>
            <person name="Lauterbach L."/>
            <person name="Steele A.D."/>
            <person name="Gui C."/>
            <person name="Meng S."/>
            <person name="Li G."/>
            <person name="Viehrig K."/>
            <person name="Ye F."/>
            <person name="Su P."/>
            <person name="Kiefer A.F."/>
            <person name="Nichols A."/>
            <person name="Cepeda A.J."/>
            <person name="Yan W."/>
            <person name="Fan B."/>
            <person name="Jiang Y."/>
            <person name="Adhikari A."/>
            <person name="Zheng C.-J."/>
            <person name="Schuster L."/>
            <person name="Cowan T.M."/>
            <person name="Smanski M.J."/>
            <person name="Chevrette M.G."/>
            <person name="De Carvalho L.P.S."/>
            <person name="Shen B."/>
        </authorList>
    </citation>
    <scope>NUCLEOTIDE SEQUENCE [LARGE SCALE GENOMIC DNA]</scope>
    <source>
        <strain evidence="4 5">NPDC087045</strain>
    </source>
</reference>
<feature type="repeat" description="TPR" evidence="3">
    <location>
        <begin position="150"/>
        <end position="183"/>
    </location>
</feature>
<evidence type="ECO:0000256" key="1">
    <source>
        <dbReference type="ARBA" id="ARBA00022737"/>
    </source>
</evidence>
<evidence type="ECO:0000313" key="5">
    <source>
        <dbReference type="Proteomes" id="UP001617427"/>
    </source>
</evidence>
<dbReference type="RefSeq" id="WP_402698118.1">
    <property type="nucleotide sequence ID" value="NZ_JBIUZV010000001.1"/>
</dbReference>
<accession>A0ABW8EWW5</accession>
<keyword evidence="1" id="KW-0677">Repeat</keyword>
<dbReference type="PANTHER" id="PTHR44227">
    <property type="match status" value="1"/>
</dbReference>
<protein>
    <submittedName>
        <fullName evidence="4">Tetratricopeptide repeat-containing sulfotransferase family protein</fullName>
    </submittedName>
</protein>
<dbReference type="Pfam" id="PF13174">
    <property type="entry name" value="TPR_6"/>
    <property type="match status" value="1"/>
</dbReference>
<name>A0ABW8EWW5_9BURK</name>
<feature type="repeat" description="TPR" evidence="3">
    <location>
        <begin position="116"/>
        <end position="149"/>
    </location>
</feature>
<keyword evidence="5" id="KW-1185">Reference proteome</keyword>
<evidence type="ECO:0000256" key="3">
    <source>
        <dbReference type="PROSITE-ProRule" id="PRU00339"/>
    </source>
</evidence>
<dbReference type="InterPro" id="IPR027417">
    <property type="entry name" value="P-loop_NTPase"/>
</dbReference>
<dbReference type="PANTHER" id="PTHR44227:SF3">
    <property type="entry name" value="PROTEIN O-MANNOSYL-TRANSFERASE TMTC4"/>
    <property type="match status" value="1"/>
</dbReference>
<dbReference type="InterPro" id="IPR019734">
    <property type="entry name" value="TPR_rpt"/>
</dbReference>
<dbReference type="SUPFAM" id="SSF52540">
    <property type="entry name" value="P-loop containing nucleoside triphosphate hydrolases"/>
    <property type="match status" value="1"/>
</dbReference>
<feature type="repeat" description="TPR" evidence="3">
    <location>
        <begin position="184"/>
        <end position="217"/>
    </location>
</feature>
<sequence>MNKNNYPVAQQLTIPDALNQAYAHWNAGQAYQAEQLSLRVLQVLPQQPDALHLLGLIAHAYGKLDLAIDYLRKACLWPSAPATYCSNLAEMCRQKGLLAEAEQAARRAVDQEPELVAAWNNLGIIQQESGKFEAALECLRHVVALQPDNPEAYNNLANTYKRLEDLEQAQASYQRALALRPDYAEVHSNLALLWNDLGRLDEAIIAAERAIDINPQLADAYFNLAQIEMSRMRYADARRWIDALIAFAPQHAGALSARAKLLMKDDHLQDALACARQAVSIAPDSANGHNMLGQVLQMLGQHDEAAASFDRAATLPGTVAEEALVARALLLMEAGSKDDAIAAFERTLERFPGSVRVMAARADTKTYRRDDADIAAMEAALARAIKPTISDQMSVHFALGKAYLDTGDSERAFFHLDKGNAIKRATFNYDAGATSAWMRKIAAAFTPELMDKFRDAGTASQRPVFILGMPRSGTTLVEQILASHPGIHGAGELSALRHALDNAGTFPDALMHWSREDFARIGRDYLSRVDGLAPDALRLVDKMPANFLYAGLIPLVLSGARIIHCRRDPVDTCLSCYSKHFAGEQMFAYRLDELGAFHRDYQMLMESLRKVLPPERFLEVDYENVVDDLEGEARRLIAFVDMPWDDACLSFYKTRRVVRTASVSQVRQPIYATSKGRWRRHASQLGPLLAALGIVPPGDAEP</sequence>
<proteinExistence type="predicted"/>
<dbReference type="InterPro" id="IPR052346">
    <property type="entry name" value="O-mannosyl-transferase_TMTC"/>
</dbReference>
<dbReference type="PROSITE" id="PS50293">
    <property type="entry name" value="TPR_REGION"/>
    <property type="match status" value="1"/>
</dbReference>